<dbReference type="AlphaFoldDB" id="A0A9D4GPQ2"/>
<sequence length="67" mass="7391">MWLFHGHRSSEEEVQETLLTMEGSRCYIEETLRILVQGATAELCFCGESQQNAGIGSCLLGLCKIAV</sequence>
<gene>
    <name evidence="1" type="ORF">DPMN_121000</name>
</gene>
<reference evidence="1" key="2">
    <citation type="submission" date="2020-11" db="EMBL/GenBank/DDBJ databases">
        <authorList>
            <person name="McCartney M.A."/>
            <person name="Auch B."/>
            <person name="Kono T."/>
            <person name="Mallez S."/>
            <person name="Becker A."/>
            <person name="Gohl D.M."/>
            <person name="Silverstein K.A.T."/>
            <person name="Koren S."/>
            <person name="Bechman K.B."/>
            <person name="Herman A."/>
            <person name="Abrahante J.E."/>
            <person name="Garbe J."/>
        </authorList>
    </citation>
    <scope>NUCLEOTIDE SEQUENCE</scope>
    <source>
        <strain evidence="1">Duluth1</strain>
        <tissue evidence="1">Whole animal</tissue>
    </source>
</reference>
<organism evidence="1 2">
    <name type="scientific">Dreissena polymorpha</name>
    <name type="common">Zebra mussel</name>
    <name type="synonym">Mytilus polymorpha</name>
    <dbReference type="NCBI Taxonomy" id="45954"/>
    <lineage>
        <taxon>Eukaryota</taxon>
        <taxon>Metazoa</taxon>
        <taxon>Spiralia</taxon>
        <taxon>Lophotrochozoa</taxon>
        <taxon>Mollusca</taxon>
        <taxon>Bivalvia</taxon>
        <taxon>Autobranchia</taxon>
        <taxon>Heteroconchia</taxon>
        <taxon>Euheterodonta</taxon>
        <taxon>Imparidentia</taxon>
        <taxon>Neoheterodontei</taxon>
        <taxon>Myida</taxon>
        <taxon>Dreissenoidea</taxon>
        <taxon>Dreissenidae</taxon>
        <taxon>Dreissena</taxon>
    </lineage>
</organism>
<reference evidence="1" key="1">
    <citation type="journal article" date="2019" name="bioRxiv">
        <title>The Genome of the Zebra Mussel, Dreissena polymorpha: A Resource for Invasive Species Research.</title>
        <authorList>
            <person name="McCartney M.A."/>
            <person name="Auch B."/>
            <person name="Kono T."/>
            <person name="Mallez S."/>
            <person name="Zhang Y."/>
            <person name="Obille A."/>
            <person name="Becker A."/>
            <person name="Abrahante J.E."/>
            <person name="Garbe J."/>
            <person name="Badalamenti J.P."/>
            <person name="Herman A."/>
            <person name="Mangelson H."/>
            <person name="Liachko I."/>
            <person name="Sullivan S."/>
            <person name="Sone E.D."/>
            <person name="Koren S."/>
            <person name="Silverstein K.A.T."/>
            <person name="Beckman K.B."/>
            <person name="Gohl D.M."/>
        </authorList>
    </citation>
    <scope>NUCLEOTIDE SEQUENCE</scope>
    <source>
        <strain evidence="1">Duluth1</strain>
        <tissue evidence="1">Whole animal</tissue>
    </source>
</reference>
<evidence type="ECO:0000313" key="1">
    <source>
        <dbReference type="EMBL" id="KAH3819266.1"/>
    </source>
</evidence>
<proteinExistence type="predicted"/>
<dbReference type="EMBL" id="JAIWYP010000005">
    <property type="protein sequence ID" value="KAH3819266.1"/>
    <property type="molecule type" value="Genomic_DNA"/>
</dbReference>
<name>A0A9D4GPQ2_DREPO</name>
<dbReference type="Proteomes" id="UP000828390">
    <property type="component" value="Unassembled WGS sequence"/>
</dbReference>
<protein>
    <submittedName>
        <fullName evidence="1">Uncharacterized protein</fullName>
    </submittedName>
</protein>
<comment type="caution">
    <text evidence="1">The sequence shown here is derived from an EMBL/GenBank/DDBJ whole genome shotgun (WGS) entry which is preliminary data.</text>
</comment>
<keyword evidence="2" id="KW-1185">Reference proteome</keyword>
<evidence type="ECO:0000313" key="2">
    <source>
        <dbReference type="Proteomes" id="UP000828390"/>
    </source>
</evidence>
<accession>A0A9D4GPQ2</accession>